<reference evidence="5 6" key="1">
    <citation type="submission" date="2017-01" db="EMBL/GenBank/DDBJ databases">
        <title>A new Hymenobacter.</title>
        <authorList>
            <person name="Liang Y."/>
            <person name="Feng F."/>
        </authorList>
    </citation>
    <scope>NUCLEOTIDE SEQUENCE [LARGE SCALE GENOMIC DNA]</scope>
    <source>
        <strain evidence="5">MIMBbqt21</strain>
    </source>
</reference>
<dbReference type="InterPro" id="IPR009057">
    <property type="entry name" value="Homeodomain-like_sf"/>
</dbReference>
<keyword evidence="6" id="KW-1185">Reference proteome</keyword>
<gene>
    <name evidence="5" type="ORF">BXP70_23915</name>
</gene>
<dbReference type="PROSITE" id="PS01124">
    <property type="entry name" value="HTH_ARAC_FAMILY_2"/>
    <property type="match status" value="1"/>
</dbReference>
<dbReference type="OrthoDB" id="511992at2"/>
<dbReference type="Pfam" id="PF12833">
    <property type="entry name" value="HTH_18"/>
    <property type="match status" value="1"/>
</dbReference>
<dbReference type="RefSeq" id="WP_086596639.1">
    <property type="nucleotide sequence ID" value="NZ_MTSE01000021.1"/>
</dbReference>
<proteinExistence type="predicted"/>
<sequence length="314" mass="34994">MSIPDLTETLQGFHHHILTTRPRSTAATVAAPGTGQCFVYSSAEPVPPLRPHQRRDFYKIYLLKAGTGRLHYASRSLEVAQPALIFSNPLVPYSCERDAGPHEAIYCSFNAEFWQGNGRPGLPSLAESPLFRPGGSPALLLNEQQLAVLEPLFRQLLAQATTDYAHRHEVIHNYVELILHEALKIDPPTAHFSSHNAAGRVASLFLELLTRQFPLLTPAHQLRLRTPQDYAAALAIHVNYLNRAVQAATGKTTTTHLVERLVQEATVLLQTSYWSVAEIADSLGFAYPTYFNRFFKKHTGLTPMQMRQAELLPA</sequence>
<protein>
    <recommendedName>
        <fullName evidence="4">HTH araC/xylS-type domain-containing protein</fullName>
    </recommendedName>
</protein>
<organism evidence="5 6">
    <name type="scientific">Hymenobacter crusticola</name>
    <dbReference type="NCBI Taxonomy" id="1770526"/>
    <lineage>
        <taxon>Bacteria</taxon>
        <taxon>Pseudomonadati</taxon>
        <taxon>Bacteroidota</taxon>
        <taxon>Cytophagia</taxon>
        <taxon>Cytophagales</taxon>
        <taxon>Hymenobacteraceae</taxon>
        <taxon>Hymenobacter</taxon>
    </lineage>
</organism>
<name>A0A243W7N9_9BACT</name>
<dbReference type="GO" id="GO:0043565">
    <property type="term" value="F:sequence-specific DNA binding"/>
    <property type="evidence" value="ECO:0007669"/>
    <property type="project" value="InterPro"/>
</dbReference>
<dbReference type="SMART" id="SM00342">
    <property type="entry name" value="HTH_ARAC"/>
    <property type="match status" value="1"/>
</dbReference>
<comment type="caution">
    <text evidence="5">The sequence shown here is derived from an EMBL/GenBank/DDBJ whole genome shotgun (WGS) entry which is preliminary data.</text>
</comment>
<keyword evidence="2" id="KW-0238">DNA-binding</keyword>
<keyword evidence="1" id="KW-0805">Transcription regulation</keyword>
<dbReference type="Gene3D" id="1.10.10.60">
    <property type="entry name" value="Homeodomain-like"/>
    <property type="match status" value="1"/>
</dbReference>
<dbReference type="InterPro" id="IPR018060">
    <property type="entry name" value="HTH_AraC"/>
</dbReference>
<dbReference type="SUPFAM" id="SSF46689">
    <property type="entry name" value="Homeodomain-like"/>
    <property type="match status" value="1"/>
</dbReference>
<evidence type="ECO:0000256" key="1">
    <source>
        <dbReference type="ARBA" id="ARBA00023015"/>
    </source>
</evidence>
<dbReference type="PANTHER" id="PTHR43280:SF32">
    <property type="entry name" value="TRANSCRIPTIONAL REGULATORY PROTEIN"/>
    <property type="match status" value="1"/>
</dbReference>
<evidence type="ECO:0000256" key="2">
    <source>
        <dbReference type="ARBA" id="ARBA00023125"/>
    </source>
</evidence>
<dbReference type="PANTHER" id="PTHR43280">
    <property type="entry name" value="ARAC-FAMILY TRANSCRIPTIONAL REGULATOR"/>
    <property type="match status" value="1"/>
</dbReference>
<dbReference type="AlphaFoldDB" id="A0A243W7N9"/>
<dbReference type="InterPro" id="IPR037923">
    <property type="entry name" value="HTH-like"/>
</dbReference>
<dbReference type="PRINTS" id="PR00032">
    <property type="entry name" value="HTHARAC"/>
</dbReference>
<accession>A0A243W7N9</accession>
<evidence type="ECO:0000313" key="6">
    <source>
        <dbReference type="Proteomes" id="UP000194873"/>
    </source>
</evidence>
<dbReference type="InterPro" id="IPR020449">
    <property type="entry name" value="Tscrpt_reg_AraC-type_HTH"/>
</dbReference>
<dbReference type="GO" id="GO:0003700">
    <property type="term" value="F:DNA-binding transcription factor activity"/>
    <property type="evidence" value="ECO:0007669"/>
    <property type="project" value="InterPro"/>
</dbReference>
<evidence type="ECO:0000259" key="4">
    <source>
        <dbReference type="PROSITE" id="PS01124"/>
    </source>
</evidence>
<dbReference type="SUPFAM" id="SSF51215">
    <property type="entry name" value="Regulatory protein AraC"/>
    <property type="match status" value="1"/>
</dbReference>
<evidence type="ECO:0000313" key="5">
    <source>
        <dbReference type="EMBL" id="OUJ70599.1"/>
    </source>
</evidence>
<keyword evidence="3" id="KW-0804">Transcription</keyword>
<evidence type="ECO:0000256" key="3">
    <source>
        <dbReference type="ARBA" id="ARBA00023163"/>
    </source>
</evidence>
<dbReference type="EMBL" id="MTSE01000021">
    <property type="protein sequence ID" value="OUJ70599.1"/>
    <property type="molecule type" value="Genomic_DNA"/>
</dbReference>
<dbReference type="Proteomes" id="UP000194873">
    <property type="component" value="Unassembled WGS sequence"/>
</dbReference>
<feature type="domain" description="HTH araC/xylS-type" evidence="4">
    <location>
        <begin position="228"/>
        <end position="309"/>
    </location>
</feature>